<comment type="caution">
    <text evidence="13">The sequence shown here is derived from an EMBL/GenBank/DDBJ whole genome shotgun (WGS) entry which is preliminary data.</text>
</comment>
<keyword evidence="7 10" id="KW-0472">Membrane</keyword>
<keyword evidence="2 10" id="KW-0132">Cell division</keyword>
<feature type="binding site" evidence="10">
    <location>
        <position position="123"/>
    </location>
    <ligand>
        <name>UDP-N-acetyl-alpha-D-glucosamine</name>
        <dbReference type="ChEBI" id="CHEBI:57705"/>
    </ligand>
</feature>
<evidence type="ECO:0000256" key="3">
    <source>
        <dbReference type="ARBA" id="ARBA00022676"/>
    </source>
</evidence>
<feature type="domain" description="Glycosyltransferase family 28 N-terminal" evidence="11">
    <location>
        <begin position="3"/>
        <end position="141"/>
    </location>
</feature>
<evidence type="ECO:0000259" key="12">
    <source>
        <dbReference type="Pfam" id="PF04101"/>
    </source>
</evidence>
<organism evidence="13 14">
    <name type="scientific">Pseudoclavibacter albus</name>
    <dbReference type="NCBI Taxonomy" id="272241"/>
    <lineage>
        <taxon>Bacteria</taxon>
        <taxon>Bacillati</taxon>
        <taxon>Actinomycetota</taxon>
        <taxon>Actinomycetes</taxon>
        <taxon>Micrococcales</taxon>
        <taxon>Microbacteriaceae</taxon>
        <taxon>Pseudoclavibacter</taxon>
    </lineage>
</organism>
<dbReference type="EC" id="2.4.1.227" evidence="10"/>
<evidence type="ECO:0000256" key="6">
    <source>
        <dbReference type="ARBA" id="ARBA00022984"/>
    </source>
</evidence>
<name>A0ABT2HXB8_9MICO</name>
<evidence type="ECO:0000256" key="9">
    <source>
        <dbReference type="ARBA" id="ARBA00023316"/>
    </source>
</evidence>
<evidence type="ECO:0000256" key="4">
    <source>
        <dbReference type="ARBA" id="ARBA00022679"/>
    </source>
</evidence>
<dbReference type="PANTHER" id="PTHR21015">
    <property type="entry name" value="UDP-N-ACETYLGLUCOSAMINE--N-ACETYLMURAMYL-(PENTAPEPTIDE) PYROPHOSPHORYL-UNDECAPRENOL N-ACETYLGLUCOSAMINE TRANSFERASE 1"/>
    <property type="match status" value="1"/>
</dbReference>
<evidence type="ECO:0000256" key="2">
    <source>
        <dbReference type="ARBA" id="ARBA00022618"/>
    </source>
</evidence>
<dbReference type="SUPFAM" id="SSF53756">
    <property type="entry name" value="UDP-Glycosyltransferase/glycogen phosphorylase"/>
    <property type="match status" value="1"/>
</dbReference>
<evidence type="ECO:0000256" key="1">
    <source>
        <dbReference type="ARBA" id="ARBA00022475"/>
    </source>
</evidence>
<dbReference type="HAMAP" id="MF_00033">
    <property type="entry name" value="MurG"/>
    <property type="match status" value="1"/>
</dbReference>
<keyword evidence="14" id="KW-1185">Reference proteome</keyword>
<keyword evidence="9 10" id="KW-0961">Cell wall biogenesis/degradation</keyword>
<keyword evidence="3 10" id="KW-0328">Glycosyltransferase</keyword>
<evidence type="ECO:0000256" key="7">
    <source>
        <dbReference type="ARBA" id="ARBA00023136"/>
    </source>
</evidence>
<feature type="domain" description="Glycosyl transferase family 28 C-terminal" evidence="12">
    <location>
        <begin position="187"/>
        <end position="345"/>
    </location>
</feature>
<dbReference type="Gene3D" id="3.40.50.2000">
    <property type="entry name" value="Glycogen Phosphorylase B"/>
    <property type="match status" value="2"/>
</dbReference>
<feature type="binding site" evidence="10">
    <location>
        <begin position="10"/>
        <end position="12"/>
    </location>
    <ligand>
        <name>UDP-N-acetyl-alpha-D-glucosamine</name>
        <dbReference type="ChEBI" id="CHEBI:57705"/>
    </ligand>
</feature>
<dbReference type="EMBL" id="JALXSQ010000021">
    <property type="protein sequence ID" value="MCT2042955.1"/>
    <property type="molecule type" value="Genomic_DNA"/>
</dbReference>
<keyword evidence="8 10" id="KW-0131">Cell cycle</keyword>
<evidence type="ECO:0000256" key="10">
    <source>
        <dbReference type="HAMAP-Rule" id="MF_00033"/>
    </source>
</evidence>
<comment type="pathway">
    <text evidence="10">Cell wall biogenesis; peptidoglycan biosynthesis.</text>
</comment>
<comment type="subcellular location">
    <subcellularLocation>
        <location evidence="10">Cell membrane</location>
        <topology evidence="10">Peripheral membrane protein</topology>
        <orientation evidence="10">Cytoplasmic side</orientation>
    </subcellularLocation>
</comment>
<comment type="catalytic activity">
    <reaction evidence="10">
        <text>di-trans,octa-cis-undecaprenyl diphospho-N-acetyl-alpha-D-muramoyl-L-alanyl-D-glutamyl-meso-2,6-diaminopimeloyl-D-alanyl-D-alanine + UDP-N-acetyl-alpha-D-glucosamine = di-trans,octa-cis-undecaprenyl diphospho-[N-acetyl-alpha-D-glucosaminyl-(1-&gt;4)]-N-acetyl-alpha-D-muramoyl-L-alanyl-D-glutamyl-meso-2,6-diaminopimeloyl-D-alanyl-D-alanine + UDP + H(+)</text>
        <dbReference type="Rhea" id="RHEA:31227"/>
        <dbReference type="ChEBI" id="CHEBI:15378"/>
        <dbReference type="ChEBI" id="CHEBI:57705"/>
        <dbReference type="ChEBI" id="CHEBI:58223"/>
        <dbReference type="ChEBI" id="CHEBI:61387"/>
        <dbReference type="ChEBI" id="CHEBI:61388"/>
        <dbReference type="EC" id="2.4.1.227"/>
    </reaction>
</comment>
<evidence type="ECO:0000259" key="11">
    <source>
        <dbReference type="Pfam" id="PF03033"/>
    </source>
</evidence>
<dbReference type="CDD" id="cd03785">
    <property type="entry name" value="GT28_MurG"/>
    <property type="match status" value="1"/>
</dbReference>
<comment type="similarity">
    <text evidence="10">Belongs to the glycosyltransferase 28 family. MurG subfamily.</text>
</comment>
<proteinExistence type="inferred from homology"/>
<dbReference type="InterPro" id="IPR007235">
    <property type="entry name" value="Glyco_trans_28_C"/>
</dbReference>
<feature type="binding site" evidence="10">
    <location>
        <position position="286"/>
    </location>
    <ligand>
        <name>UDP-N-acetyl-alpha-D-glucosamine</name>
        <dbReference type="ChEBI" id="CHEBI:57705"/>
    </ligand>
</feature>
<dbReference type="Pfam" id="PF04101">
    <property type="entry name" value="Glyco_tran_28_C"/>
    <property type="match status" value="1"/>
</dbReference>
<accession>A0ABT2HXB8</accession>
<comment type="function">
    <text evidence="10">Cell wall formation. Catalyzes the transfer of a GlcNAc subunit on undecaprenyl-pyrophosphoryl-MurNAc-pentapeptide (lipid intermediate I) to form undecaprenyl-pyrophosphoryl-MurNAc-(pentapeptide)GlcNAc (lipid intermediate II).</text>
</comment>
<dbReference type="GO" id="GO:0016757">
    <property type="term" value="F:glycosyltransferase activity"/>
    <property type="evidence" value="ECO:0007669"/>
    <property type="project" value="UniProtKB-KW"/>
</dbReference>
<sequence length="360" mass="38329">MTILLAGGGTAGHVNPLLAVADALRELDADTEILVVGTREGLEYRLVPERGYELAIIPKLPFPRRPNAQAVTFLPRLRATVKQLRALMGKRDVDVVAGFGGFAAAPAYLAAKGRAPLIIHEANAKPGLANRLGARWAQHVAVTFPNTKLGNAEVTGMPMRREIERLDREASRAEAIAAFGLDAGKPTLLVTGGSQGAKRLNDTIRALGPDLVAKGWQLVHVVGRLSPFDDPKIPGYHVVEYCDRMDLAFAAADFVVSRAGASTASELMAVGLPTLFIPYPVGNGEQAVNIASFVAADAAMVVRDGEFTPEWGRAELLPLLEDSERLAAMAERAKTHGVRDGAKRVAELILAARDASRATA</sequence>
<dbReference type="Pfam" id="PF03033">
    <property type="entry name" value="Glyco_transf_28"/>
    <property type="match status" value="1"/>
</dbReference>
<keyword evidence="6 10" id="KW-0573">Peptidoglycan synthesis</keyword>
<dbReference type="InterPro" id="IPR006009">
    <property type="entry name" value="GlcNAc_MurG"/>
</dbReference>
<evidence type="ECO:0000313" key="13">
    <source>
        <dbReference type="EMBL" id="MCT2042955.1"/>
    </source>
</evidence>
<protein>
    <recommendedName>
        <fullName evidence="10">UDP-N-acetylglucosamine--N-acetylmuramyl-(pentapeptide) pyrophosphoryl-undecaprenol N-acetylglucosamine transferase</fullName>
        <ecNumber evidence="10">2.4.1.227</ecNumber>
    </recommendedName>
    <alternativeName>
        <fullName evidence="10">Undecaprenyl-PP-MurNAc-pentapeptide-UDPGlcNAc GlcNAc transferase</fullName>
    </alternativeName>
</protein>
<keyword evidence="1 10" id="KW-1003">Cell membrane</keyword>
<comment type="caution">
    <text evidence="10">Lacks conserved residue(s) required for the propagation of feature annotation.</text>
</comment>
<dbReference type="Proteomes" id="UP001525379">
    <property type="component" value="Unassembled WGS sequence"/>
</dbReference>
<keyword evidence="5 10" id="KW-0133">Cell shape</keyword>
<evidence type="ECO:0000313" key="14">
    <source>
        <dbReference type="Proteomes" id="UP001525379"/>
    </source>
</evidence>
<evidence type="ECO:0000256" key="8">
    <source>
        <dbReference type="ARBA" id="ARBA00023306"/>
    </source>
</evidence>
<dbReference type="InterPro" id="IPR004276">
    <property type="entry name" value="GlycoTrans_28_N"/>
</dbReference>
<feature type="binding site" evidence="10">
    <location>
        <position position="160"/>
    </location>
    <ligand>
        <name>UDP-N-acetyl-alpha-D-glucosamine</name>
        <dbReference type="ChEBI" id="CHEBI:57705"/>
    </ligand>
</feature>
<evidence type="ECO:0000256" key="5">
    <source>
        <dbReference type="ARBA" id="ARBA00022960"/>
    </source>
</evidence>
<gene>
    <name evidence="10 13" type="primary">murG</name>
    <name evidence="13" type="ORF">M3D15_06380</name>
</gene>
<dbReference type="PANTHER" id="PTHR21015:SF22">
    <property type="entry name" value="GLYCOSYLTRANSFERASE"/>
    <property type="match status" value="1"/>
</dbReference>
<reference evidence="13 14" key="1">
    <citation type="submission" date="2022-04" db="EMBL/GenBank/DDBJ databases">
        <title>Human microbiome associated bacterial genomes.</title>
        <authorList>
            <person name="Sandstrom S."/>
            <person name="Salamzade R."/>
            <person name="Kalan L.R."/>
        </authorList>
    </citation>
    <scope>NUCLEOTIDE SEQUENCE [LARGE SCALE GENOMIC DNA]</scope>
    <source>
        <strain evidence="14">p3-SID1799</strain>
    </source>
</reference>
<feature type="binding site" evidence="10">
    <location>
        <position position="194"/>
    </location>
    <ligand>
        <name>UDP-N-acetyl-alpha-D-glucosamine</name>
        <dbReference type="ChEBI" id="CHEBI:57705"/>
    </ligand>
</feature>
<dbReference type="RefSeq" id="WP_260104263.1">
    <property type="nucleotide sequence ID" value="NZ_JALXSQ010000021.1"/>
</dbReference>
<keyword evidence="4 10" id="KW-0808">Transferase</keyword>
<dbReference type="NCBIfam" id="TIGR01133">
    <property type="entry name" value="murG"/>
    <property type="match status" value="1"/>
</dbReference>